<dbReference type="CDD" id="cd14748">
    <property type="entry name" value="PBP2_UgpB"/>
    <property type="match status" value="1"/>
</dbReference>
<keyword evidence="1" id="KW-0732">Signal</keyword>
<dbReference type="EMBL" id="ACCL02000020">
    <property type="protein sequence ID" value="EET59279.1"/>
    <property type="molecule type" value="Genomic_DNA"/>
</dbReference>
<dbReference type="PANTHER" id="PTHR43649">
    <property type="entry name" value="ARABINOSE-BINDING PROTEIN-RELATED"/>
    <property type="match status" value="1"/>
</dbReference>
<dbReference type="InterPro" id="IPR006059">
    <property type="entry name" value="SBP"/>
</dbReference>
<dbReference type="Proteomes" id="UP000005561">
    <property type="component" value="Unassembled WGS sequence"/>
</dbReference>
<evidence type="ECO:0000313" key="2">
    <source>
        <dbReference type="EMBL" id="EET59279.1"/>
    </source>
</evidence>
<feature type="chain" id="PRO_5038834601" evidence="1">
    <location>
        <begin position="21"/>
        <end position="411"/>
    </location>
</feature>
<keyword evidence="3" id="KW-1185">Reference proteome</keyword>
<feature type="signal peptide" evidence="1">
    <location>
        <begin position="1"/>
        <end position="20"/>
    </location>
</feature>
<proteinExistence type="predicted"/>
<dbReference type="STRING" id="168384.SAMN05660368_03159"/>
<dbReference type="AlphaFoldDB" id="C6LJG5"/>
<evidence type="ECO:0000313" key="3">
    <source>
        <dbReference type="Proteomes" id="UP000005561"/>
    </source>
</evidence>
<dbReference type="InterPro" id="IPR050490">
    <property type="entry name" value="Bact_solute-bd_prot1"/>
</dbReference>
<dbReference type="Gene3D" id="3.40.190.10">
    <property type="entry name" value="Periplasmic binding protein-like II"/>
    <property type="match status" value="1"/>
</dbReference>
<dbReference type="Pfam" id="PF01547">
    <property type="entry name" value="SBP_bac_1"/>
    <property type="match status" value="1"/>
</dbReference>
<reference evidence="2" key="1">
    <citation type="submission" date="2009-07" db="EMBL/GenBank/DDBJ databases">
        <authorList>
            <person name="Weinstock G."/>
            <person name="Sodergren E."/>
            <person name="Clifton S."/>
            <person name="Fulton L."/>
            <person name="Fulton B."/>
            <person name="Courtney L."/>
            <person name="Fronick C."/>
            <person name="Harrison M."/>
            <person name="Strong C."/>
            <person name="Farmer C."/>
            <person name="Delahaunty K."/>
            <person name="Markovic C."/>
            <person name="Hall O."/>
            <person name="Minx P."/>
            <person name="Tomlinson C."/>
            <person name="Mitreva M."/>
            <person name="Nelson J."/>
            <person name="Hou S."/>
            <person name="Wollam A."/>
            <person name="Pepin K.H."/>
            <person name="Johnson M."/>
            <person name="Bhonagiri V."/>
            <person name="Nash W.E."/>
            <person name="Warren W."/>
            <person name="Chinwalla A."/>
            <person name="Mardis E.R."/>
            <person name="Wilson R.K."/>
        </authorList>
    </citation>
    <scope>NUCLEOTIDE SEQUENCE [LARGE SCALE GENOMIC DNA]</scope>
    <source>
        <strain evidence="2">DSM 14469</strain>
    </source>
</reference>
<name>C6LJG5_9FIRM</name>
<evidence type="ECO:0000256" key="1">
    <source>
        <dbReference type="SAM" id="SignalP"/>
    </source>
</evidence>
<dbReference type="SUPFAM" id="SSF53850">
    <property type="entry name" value="Periplasmic binding protein-like II"/>
    <property type="match status" value="1"/>
</dbReference>
<protein>
    <submittedName>
        <fullName evidence="2">ABC transporter, solute-binding protein</fullName>
    </submittedName>
</protein>
<accession>C6LJG5</accession>
<comment type="caution">
    <text evidence="2">The sequence shown here is derived from an EMBL/GenBank/DDBJ whole genome shotgun (WGS) entry which is preliminary data.</text>
</comment>
<gene>
    <name evidence="2" type="ORF">BRYFOR_08801</name>
</gene>
<organism evidence="2 3">
    <name type="scientific">Marvinbryantia formatexigens DSM 14469</name>
    <dbReference type="NCBI Taxonomy" id="478749"/>
    <lineage>
        <taxon>Bacteria</taxon>
        <taxon>Bacillati</taxon>
        <taxon>Bacillota</taxon>
        <taxon>Clostridia</taxon>
        <taxon>Lachnospirales</taxon>
        <taxon>Lachnospiraceae</taxon>
        <taxon>Marvinbryantia</taxon>
    </lineage>
</organism>
<dbReference type="OrthoDB" id="383712at2"/>
<dbReference type="PANTHER" id="PTHR43649:SF12">
    <property type="entry name" value="DIACETYLCHITOBIOSE BINDING PROTEIN DASA"/>
    <property type="match status" value="1"/>
</dbReference>
<dbReference type="RefSeq" id="WP_006863564.1">
    <property type="nucleotide sequence ID" value="NZ_ACCL02000020.1"/>
</dbReference>
<dbReference type="eggNOG" id="COG1653">
    <property type="taxonomic scope" value="Bacteria"/>
</dbReference>
<sequence>MKKWGKMMVLGMTAVMTASAAAGVSAEEKTYEPTTLTFWNGFTSTDGEVLQDIVDQFNETNEWNITIEMDVMPWDTFNEKLPAAIAAGDAPDFVLCSSGYYPPYVEAGSFTDVSDFYDLPEVNKEDFDQNVVDLLYYDDLCVGIPMQMVSHYFYWDKDLYEAAGLDPENPPETFEEIVENAQLLTDKSKNQYGFVLPTDNNVPAQYTLYAYGGGYVNEDETQAVFNSAENAAAFETMKTLYDCSPKDTDDNTYISGQVAQFINGPWIINGLRENEINFGVKEVPACTGIEKDAAVIPVGFSIPKTTSEEHKELVYKFVNYWNSEEICTKWTEECGTPAYLISAQENFADDPLTSSLSIPLSYGHIECKENGVNQISTDALYPSMEEIFAGADIQTTLDKYNDVIQGILDAK</sequence>